<dbReference type="Pfam" id="PF00149">
    <property type="entry name" value="Metallophos"/>
    <property type="match status" value="1"/>
</dbReference>
<dbReference type="Proteomes" id="UP000829476">
    <property type="component" value="Chromosome"/>
</dbReference>
<reference evidence="3 4" key="1">
    <citation type="journal article" date="2018" name="Int. J. Syst. Evol. Microbiol.">
        <title>Zhouia spongiae sp. nov., isolated from a marine sponge.</title>
        <authorList>
            <person name="Zhuang L."/>
            <person name="Lin B."/>
            <person name="Qin F."/>
            <person name="Luo L."/>
        </authorList>
    </citation>
    <scope>NUCLEOTIDE SEQUENCE [LARGE SCALE GENOMIC DNA]</scope>
    <source>
        <strain evidence="3 4">HN-Y44</strain>
    </source>
</reference>
<dbReference type="RefSeq" id="WP_242935645.1">
    <property type="nucleotide sequence ID" value="NZ_CP094326.1"/>
</dbReference>
<dbReference type="InterPro" id="IPR039331">
    <property type="entry name" value="PAPs-like"/>
</dbReference>
<dbReference type="InterPro" id="IPR008963">
    <property type="entry name" value="Purple_acid_Pase-like_N"/>
</dbReference>
<dbReference type="Gene3D" id="3.60.21.10">
    <property type="match status" value="1"/>
</dbReference>
<evidence type="ECO:0000313" key="4">
    <source>
        <dbReference type="Proteomes" id="UP000829476"/>
    </source>
</evidence>
<keyword evidence="1" id="KW-0732">Signal</keyword>
<organism evidence="3 4">
    <name type="scientific">Zhouia spongiae</name>
    <dbReference type="NCBI Taxonomy" id="2202721"/>
    <lineage>
        <taxon>Bacteria</taxon>
        <taxon>Pseudomonadati</taxon>
        <taxon>Bacteroidota</taxon>
        <taxon>Flavobacteriia</taxon>
        <taxon>Flavobacteriales</taxon>
        <taxon>Flavobacteriaceae</taxon>
        <taxon>Zhouia</taxon>
    </lineage>
</organism>
<evidence type="ECO:0000256" key="1">
    <source>
        <dbReference type="ARBA" id="ARBA00022729"/>
    </source>
</evidence>
<dbReference type="PANTHER" id="PTHR22953:SF153">
    <property type="entry name" value="PURPLE ACID PHOSPHATASE"/>
    <property type="match status" value="1"/>
</dbReference>
<dbReference type="InterPro" id="IPR004843">
    <property type="entry name" value="Calcineurin-like_PHP"/>
</dbReference>
<evidence type="ECO:0000313" key="3">
    <source>
        <dbReference type="EMBL" id="UNY97231.1"/>
    </source>
</evidence>
<dbReference type="SUPFAM" id="SSF49363">
    <property type="entry name" value="Purple acid phosphatase, N-terminal domain"/>
    <property type="match status" value="1"/>
</dbReference>
<dbReference type="InterPro" id="IPR029052">
    <property type="entry name" value="Metallo-depent_PP-like"/>
</dbReference>
<proteinExistence type="predicted"/>
<protein>
    <submittedName>
        <fullName evidence="3">Metallophosphoesterase</fullName>
    </submittedName>
</protein>
<gene>
    <name evidence="3" type="ORF">MQE36_08985</name>
</gene>
<evidence type="ECO:0000259" key="2">
    <source>
        <dbReference type="Pfam" id="PF00149"/>
    </source>
</evidence>
<sequence>MMKNERIDRRRFIRNTSSVMFTGAILPVLPTDMAKSESKEDSFGFLTLPYLQNLNHDMVVVMFIINSNAHSWVEFGENGFDNIACSSRDGLVDADIRLNKMILKNLKPETTYFYRVVSKQILSFDPYDLKYGEKITSEAFSFTTPKKDSGSVSCVILNDIHDRPDSFYDLFGLAEQLKFDFVVLNGDMFDYQTDERQIIDHLLVPCTNLFATETPFLMIRGNHETRGKYARQLKGYFTYPDHDEYYFSFRQGPVHFIVLDSGEDKEDEHPEYGGIVNFDEFREEQARWLENEVSKSEFSDCKYKVVIMHIPPFYSGNGHGTMHCRKLFHPVFERHNIAMVISGHTHAYGIHPPTTEHSYPIIIGGGPQKGNRTLIHLKANFENLETEMIKDDGSIIGRYTV</sequence>
<accession>A0ABY3YGX7</accession>
<dbReference type="SUPFAM" id="SSF56300">
    <property type="entry name" value="Metallo-dependent phosphatases"/>
    <property type="match status" value="1"/>
</dbReference>
<keyword evidence="4" id="KW-1185">Reference proteome</keyword>
<dbReference type="PANTHER" id="PTHR22953">
    <property type="entry name" value="ACID PHOSPHATASE RELATED"/>
    <property type="match status" value="1"/>
</dbReference>
<dbReference type="EMBL" id="CP094326">
    <property type="protein sequence ID" value="UNY97231.1"/>
    <property type="molecule type" value="Genomic_DNA"/>
</dbReference>
<feature type="domain" description="Calcineurin-like phosphoesterase" evidence="2">
    <location>
        <begin position="155"/>
        <end position="348"/>
    </location>
</feature>
<name>A0ABY3YGX7_9FLAO</name>